<dbReference type="SUPFAM" id="SSF46894">
    <property type="entry name" value="C-terminal effector domain of the bipartite response regulators"/>
    <property type="match status" value="1"/>
</dbReference>
<dbReference type="GO" id="GO:0000160">
    <property type="term" value="P:phosphorelay signal transduction system"/>
    <property type="evidence" value="ECO:0007669"/>
    <property type="project" value="InterPro"/>
</dbReference>
<dbReference type="InterPro" id="IPR016032">
    <property type="entry name" value="Sig_transdc_resp-reg_C-effctor"/>
</dbReference>
<dbReference type="Pfam" id="PF00486">
    <property type="entry name" value="Trans_reg_C"/>
    <property type="match status" value="1"/>
</dbReference>
<dbReference type="CDD" id="cd00383">
    <property type="entry name" value="trans_reg_C"/>
    <property type="match status" value="1"/>
</dbReference>
<dbReference type="GO" id="GO:0006355">
    <property type="term" value="P:regulation of DNA-templated transcription"/>
    <property type="evidence" value="ECO:0007669"/>
    <property type="project" value="InterPro"/>
</dbReference>
<dbReference type="InterPro" id="IPR001867">
    <property type="entry name" value="OmpR/PhoB-type_DNA-bd"/>
</dbReference>
<dbReference type="AlphaFoldDB" id="A0A645I2B0"/>
<dbReference type="EMBL" id="VSSQ01100455">
    <property type="protein sequence ID" value="MPN42604.1"/>
    <property type="molecule type" value="Genomic_DNA"/>
</dbReference>
<evidence type="ECO:0000256" key="1">
    <source>
        <dbReference type="ARBA" id="ARBA00023125"/>
    </source>
</evidence>
<protein>
    <submittedName>
        <fullName evidence="3">Transcriptional regulatory protein WalR</fullName>
    </submittedName>
</protein>
<accession>A0A645I2B0</accession>
<feature type="domain" description="OmpR/PhoB-type" evidence="2">
    <location>
        <begin position="1"/>
        <end position="67"/>
    </location>
</feature>
<reference evidence="3" key="1">
    <citation type="submission" date="2019-08" db="EMBL/GenBank/DDBJ databases">
        <authorList>
            <person name="Kucharzyk K."/>
            <person name="Murdoch R.W."/>
            <person name="Higgins S."/>
            <person name="Loffler F."/>
        </authorList>
    </citation>
    <scope>NUCLEOTIDE SEQUENCE</scope>
</reference>
<evidence type="ECO:0000313" key="3">
    <source>
        <dbReference type="EMBL" id="MPN42604.1"/>
    </source>
</evidence>
<sequence>MLKFLAKQKDQVFSREQLLERVWGYEYYGDIRTVDVTVRWLREKVEDDSSNPTYIMTKRGVGYYFKGE</sequence>
<name>A0A645I2B0_9ZZZZ</name>
<dbReference type="InterPro" id="IPR036388">
    <property type="entry name" value="WH-like_DNA-bd_sf"/>
</dbReference>
<dbReference type="PROSITE" id="PS51755">
    <property type="entry name" value="OMPR_PHOB"/>
    <property type="match status" value="1"/>
</dbReference>
<gene>
    <name evidence="3" type="primary">walR_81</name>
    <name evidence="3" type="ORF">SDC9_190161</name>
</gene>
<comment type="caution">
    <text evidence="3">The sequence shown here is derived from an EMBL/GenBank/DDBJ whole genome shotgun (WGS) entry which is preliminary data.</text>
</comment>
<dbReference type="GO" id="GO:0003677">
    <property type="term" value="F:DNA binding"/>
    <property type="evidence" value="ECO:0007669"/>
    <property type="project" value="UniProtKB-KW"/>
</dbReference>
<proteinExistence type="predicted"/>
<organism evidence="3">
    <name type="scientific">bioreactor metagenome</name>
    <dbReference type="NCBI Taxonomy" id="1076179"/>
    <lineage>
        <taxon>unclassified sequences</taxon>
        <taxon>metagenomes</taxon>
        <taxon>ecological metagenomes</taxon>
    </lineage>
</organism>
<evidence type="ECO:0000259" key="2">
    <source>
        <dbReference type="PROSITE" id="PS51755"/>
    </source>
</evidence>
<keyword evidence="1" id="KW-0238">DNA-binding</keyword>
<dbReference type="SMART" id="SM00862">
    <property type="entry name" value="Trans_reg_C"/>
    <property type="match status" value="1"/>
</dbReference>
<dbReference type="Gene3D" id="1.10.10.10">
    <property type="entry name" value="Winged helix-like DNA-binding domain superfamily/Winged helix DNA-binding domain"/>
    <property type="match status" value="1"/>
</dbReference>